<dbReference type="PANTHER" id="PTHR33112">
    <property type="entry name" value="DOMAIN PROTEIN, PUTATIVE-RELATED"/>
    <property type="match status" value="1"/>
</dbReference>
<comment type="caution">
    <text evidence="1">The sequence shown here is derived from an EMBL/GenBank/DDBJ whole genome shotgun (WGS) entry which is preliminary data.</text>
</comment>
<name>A0A423WY58_9PEZI</name>
<dbReference type="AlphaFoldDB" id="A0A423WY58"/>
<proteinExistence type="predicted"/>
<dbReference type="Proteomes" id="UP000283895">
    <property type="component" value="Unassembled WGS sequence"/>
</dbReference>
<reference evidence="1 2" key="1">
    <citation type="submission" date="2015-09" db="EMBL/GenBank/DDBJ databases">
        <title>Host preference determinants of Valsa canker pathogens revealed by comparative genomics.</title>
        <authorList>
            <person name="Yin Z."/>
            <person name="Huang L."/>
        </authorList>
    </citation>
    <scope>NUCLEOTIDE SEQUENCE [LARGE SCALE GENOMIC DNA]</scope>
    <source>
        <strain evidence="1 2">03-1</strain>
    </source>
</reference>
<protein>
    <recommendedName>
        <fullName evidence="3">Heterokaryon incompatibility domain-containing protein</fullName>
    </recommendedName>
</protein>
<dbReference type="OrthoDB" id="5243682at2759"/>
<sequence length="281" mass="30986">MYSSHGLIWSCRKLYQSGDKQKLWTEDEAGEHGTETSTALIPCIPGLEMEPWHRVVEQYTLGETSLSSDKLVALAAVAQTYSQSAGGEYGTYLAGLWRGMMPRALMWHVQKGRSRGRPESEGRGYRAPSWSWASVDGPVSFFGDGPSKPFRVVRAETTLAVGSIPFGVVVDGSLVLDVNARRCAVRRIATDPGYLQVVDGPILGVLEDADDFWDWIGPGGKHVLLLELGYSSLAQFGLVLVEAAGCGRYRRVAVFKWPCSKLMEIDKDFFSTFERDLVTIV</sequence>
<evidence type="ECO:0000313" key="1">
    <source>
        <dbReference type="EMBL" id="ROW08418.1"/>
    </source>
</evidence>
<dbReference type="STRING" id="356882.A0A423WY58"/>
<organism evidence="1 2">
    <name type="scientific">Cytospora schulzeri</name>
    <dbReference type="NCBI Taxonomy" id="448051"/>
    <lineage>
        <taxon>Eukaryota</taxon>
        <taxon>Fungi</taxon>
        <taxon>Dikarya</taxon>
        <taxon>Ascomycota</taxon>
        <taxon>Pezizomycotina</taxon>
        <taxon>Sordariomycetes</taxon>
        <taxon>Sordariomycetidae</taxon>
        <taxon>Diaporthales</taxon>
        <taxon>Cytosporaceae</taxon>
        <taxon>Cytospora</taxon>
    </lineage>
</organism>
<keyword evidence="2" id="KW-1185">Reference proteome</keyword>
<gene>
    <name evidence="1" type="ORF">VMCG_03299</name>
</gene>
<dbReference type="PANTHER" id="PTHR33112:SF16">
    <property type="entry name" value="HETEROKARYON INCOMPATIBILITY DOMAIN-CONTAINING PROTEIN"/>
    <property type="match status" value="1"/>
</dbReference>
<dbReference type="EMBL" id="LKEA01000006">
    <property type="protein sequence ID" value="ROW08418.1"/>
    <property type="molecule type" value="Genomic_DNA"/>
</dbReference>
<evidence type="ECO:0008006" key="3">
    <source>
        <dbReference type="Google" id="ProtNLM"/>
    </source>
</evidence>
<accession>A0A423WY58</accession>
<evidence type="ECO:0000313" key="2">
    <source>
        <dbReference type="Proteomes" id="UP000283895"/>
    </source>
</evidence>